<name>A0A0F9IRT9_9ZZZZ</name>
<evidence type="ECO:0000313" key="1">
    <source>
        <dbReference type="EMBL" id="KKM60124.1"/>
    </source>
</evidence>
<accession>A0A0F9IRT9</accession>
<sequence>MDTVIDMHGIVIKKGAVVVVHQDEGDRIAQVVEPFPGCPTVNQPGWWVDIVDGNGVEGMMSYILEVEGGAPCNPSQ</sequence>
<dbReference type="EMBL" id="LAZR01011736">
    <property type="protein sequence ID" value="KKM60124.1"/>
    <property type="molecule type" value="Genomic_DNA"/>
</dbReference>
<comment type="caution">
    <text evidence="1">The sequence shown here is derived from an EMBL/GenBank/DDBJ whole genome shotgun (WGS) entry which is preliminary data.</text>
</comment>
<gene>
    <name evidence="1" type="ORF">LCGC14_1545000</name>
</gene>
<reference evidence="1" key="1">
    <citation type="journal article" date="2015" name="Nature">
        <title>Complex archaea that bridge the gap between prokaryotes and eukaryotes.</title>
        <authorList>
            <person name="Spang A."/>
            <person name="Saw J.H."/>
            <person name="Jorgensen S.L."/>
            <person name="Zaremba-Niedzwiedzka K."/>
            <person name="Martijn J."/>
            <person name="Lind A.E."/>
            <person name="van Eijk R."/>
            <person name="Schleper C."/>
            <person name="Guy L."/>
            <person name="Ettema T.J."/>
        </authorList>
    </citation>
    <scope>NUCLEOTIDE SEQUENCE</scope>
</reference>
<protein>
    <submittedName>
        <fullName evidence="1">Uncharacterized protein</fullName>
    </submittedName>
</protein>
<dbReference type="AlphaFoldDB" id="A0A0F9IRT9"/>
<proteinExistence type="predicted"/>
<organism evidence="1">
    <name type="scientific">marine sediment metagenome</name>
    <dbReference type="NCBI Taxonomy" id="412755"/>
    <lineage>
        <taxon>unclassified sequences</taxon>
        <taxon>metagenomes</taxon>
        <taxon>ecological metagenomes</taxon>
    </lineage>
</organism>